<protein>
    <submittedName>
        <fullName evidence="1">Uncharacterized protein</fullName>
    </submittedName>
</protein>
<dbReference type="AlphaFoldDB" id="A0A371H611"/>
<keyword evidence="2" id="KW-1185">Reference proteome</keyword>
<reference evidence="1" key="1">
    <citation type="submission" date="2018-05" db="EMBL/GenBank/DDBJ databases">
        <title>Draft genome of Mucuna pruriens seed.</title>
        <authorList>
            <person name="Nnadi N.E."/>
            <person name="Vos R."/>
            <person name="Hasami M.H."/>
            <person name="Devisetty U.K."/>
            <person name="Aguiy J.C."/>
        </authorList>
    </citation>
    <scope>NUCLEOTIDE SEQUENCE [LARGE SCALE GENOMIC DNA]</scope>
    <source>
        <strain evidence="1">JCA_2017</strain>
    </source>
</reference>
<proteinExistence type="predicted"/>
<name>A0A371H611_MUCPR</name>
<organism evidence="1 2">
    <name type="scientific">Mucuna pruriens</name>
    <name type="common">Velvet bean</name>
    <name type="synonym">Dolichos pruriens</name>
    <dbReference type="NCBI Taxonomy" id="157652"/>
    <lineage>
        <taxon>Eukaryota</taxon>
        <taxon>Viridiplantae</taxon>
        <taxon>Streptophyta</taxon>
        <taxon>Embryophyta</taxon>
        <taxon>Tracheophyta</taxon>
        <taxon>Spermatophyta</taxon>
        <taxon>Magnoliopsida</taxon>
        <taxon>eudicotyledons</taxon>
        <taxon>Gunneridae</taxon>
        <taxon>Pentapetalae</taxon>
        <taxon>rosids</taxon>
        <taxon>fabids</taxon>
        <taxon>Fabales</taxon>
        <taxon>Fabaceae</taxon>
        <taxon>Papilionoideae</taxon>
        <taxon>50 kb inversion clade</taxon>
        <taxon>NPAAA clade</taxon>
        <taxon>indigoferoid/millettioid clade</taxon>
        <taxon>Phaseoleae</taxon>
        <taxon>Mucuna</taxon>
    </lineage>
</organism>
<feature type="non-terminal residue" evidence="1">
    <location>
        <position position="1"/>
    </location>
</feature>
<sequence length="170" mass="19117">MVTMFIDTPFSILRQGGRECRLQLRKPHSELGIRRGKFSQANNNIGFAKKPISEKKKGETNAVLVEPIFPHGKIHIGPRPTVAYTNQSTVLYIPPYQLQTDIRVAANTRTTQQGTRRPPKTLTPIPMPYIDYDPNARCDYHGGVVGHAIERCWSLKHKVQDLLDGGLLGF</sequence>
<accession>A0A371H611</accession>
<evidence type="ECO:0000313" key="1">
    <source>
        <dbReference type="EMBL" id="RDX98230.1"/>
    </source>
</evidence>
<dbReference type="PANTHER" id="PTHR32108">
    <property type="entry name" value="DNA-DIRECTED RNA POLYMERASE SUBUNIT ALPHA"/>
    <property type="match status" value="1"/>
</dbReference>
<gene>
    <name evidence="1" type="ORF">CR513_18889</name>
</gene>
<dbReference type="Proteomes" id="UP000257109">
    <property type="component" value="Unassembled WGS sequence"/>
</dbReference>
<dbReference type="EMBL" id="QJKJ01003491">
    <property type="protein sequence ID" value="RDX98230.1"/>
    <property type="molecule type" value="Genomic_DNA"/>
</dbReference>
<evidence type="ECO:0000313" key="2">
    <source>
        <dbReference type="Proteomes" id="UP000257109"/>
    </source>
</evidence>
<comment type="caution">
    <text evidence="1">The sequence shown here is derived from an EMBL/GenBank/DDBJ whole genome shotgun (WGS) entry which is preliminary data.</text>
</comment>